<reference evidence="4 5" key="1">
    <citation type="submission" date="2024-02" db="EMBL/GenBank/DDBJ databases">
        <title>A novel Wenzhouxiangellaceae bacterium, isolated from coastal sediments.</title>
        <authorList>
            <person name="Du Z.-J."/>
            <person name="Ye Y.-Q."/>
            <person name="Zhang X.-Y."/>
        </authorList>
    </citation>
    <scope>NUCLEOTIDE SEQUENCE [LARGE SCALE GENOMIC DNA]</scope>
    <source>
        <strain evidence="4 5">CH-27</strain>
    </source>
</reference>
<accession>A0AAW9RHI5</accession>
<dbReference type="PANTHER" id="PTHR43798:SF14">
    <property type="entry name" value="SERINE HYDROLASE-LIKE PROTEIN DDB_G0286239"/>
    <property type="match status" value="1"/>
</dbReference>
<dbReference type="PRINTS" id="PR00111">
    <property type="entry name" value="ABHYDROLASE"/>
</dbReference>
<evidence type="ECO:0000259" key="3">
    <source>
        <dbReference type="Pfam" id="PF00561"/>
    </source>
</evidence>
<evidence type="ECO:0000313" key="4">
    <source>
        <dbReference type="EMBL" id="MEJ8566966.1"/>
    </source>
</evidence>
<name>A0AAW9RHI5_9GAMM</name>
<dbReference type="Proteomes" id="UP001359886">
    <property type="component" value="Unassembled WGS sequence"/>
</dbReference>
<sequence>MNEAPAEPLDIRLQTPRGAMAGLHWASPDGPRVLAIHGWLDNAASFVPLAAHLPGLDLVALDLPGHGHSDHRHESANYYLTDYLFDIDAALDALGWDSCHLLGHSLGGAITSLYASAAPQRVLSLTTLDGLGPPGAAAGETASRLRKSLDRNRRPHSPRKVYESLDAMVSARLSNSTDLDPGAARLLCERSARRDEDGFRWRFDPALYWVSPVFMAEEQVLDCLNAITAPVLSIGAVPLARWITPEQAQARIDAVPAGHHRTVHGNHHFHMDQAETVSSTIRQFILEQQTRNEDST</sequence>
<dbReference type="GO" id="GO:0016020">
    <property type="term" value="C:membrane"/>
    <property type="evidence" value="ECO:0007669"/>
    <property type="project" value="TreeGrafter"/>
</dbReference>
<dbReference type="EMBL" id="JAZHOG010000003">
    <property type="protein sequence ID" value="MEJ8566966.1"/>
    <property type="molecule type" value="Genomic_DNA"/>
</dbReference>
<organism evidence="4 5">
    <name type="scientific">Elongatibacter sediminis</name>
    <dbReference type="NCBI Taxonomy" id="3119006"/>
    <lineage>
        <taxon>Bacteria</taxon>
        <taxon>Pseudomonadati</taxon>
        <taxon>Pseudomonadota</taxon>
        <taxon>Gammaproteobacteria</taxon>
        <taxon>Chromatiales</taxon>
        <taxon>Wenzhouxiangellaceae</taxon>
        <taxon>Elongatibacter</taxon>
    </lineage>
</organism>
<dbReference type="Pfam" id="PF00561">
    <property type="entry name" value="Abhydrolase_1"/>
    <property type="match status" value="1"/>
</dbReference>
<keyword evidence="2 4" id="KW-0378">Hydrolase</keyword>
<dbReference type="GO" id="GO:0016787">
    <property type="term" value="F:hydrolase activity"/>
    <property type="evidence" value="ECO:0007669"/>
    <property type="project" value="UniProtKB-KW"/>
</dbReference>
<feature type="domain" description="AB hydrolase-1" evidence="3">
    <location>
        <begin position="31"/>
        <end position="149"/>
    </location>
</feature>
<comment type="similarity">
    <text evidence="1">Belongs to the AB hydrolase superfamily.</text>
</comment>
<dbReference type="AlphaFoldDB" id="A0AAW9RHI5"/>
<dbReference type="InterPro" id="IPR029058">
    <property type="entry name" value="AB_hydrolase_fold"/>
</dbReference>
<keyword evidence="5" id="KW-1185">Reference proteome</keyword>
<evidence type="ECO:0000313" key="5">
    <source>
        <dbReference type="Proteomes" id="UP001359886"/>
    </source>
</evidence>
<protein>
    <submittedName>
        <fullName evidence="4">Alpha/beta hydrolase</fullName>
    </submittedName>
</protein>
<dbReference type="RefSeq" id="WP_354694288.1">
    <property type="nucleotide sequence ID" value="NZ_JAZHOG010000003.1"/>
</dbReference>
<dbReference type="PANTHER" id="PTHR43798">
    <property type="entry name" value="MONOACYLGLYCEROL LIPASE"/>
    <property type="match status" value="1"/>
</dbReference>
<evidence type="ECO:0000256" key="2">
    <source>
        <dbReference type="ARBA" id="ARBA00022801"/>
    </source>
</evidence>
<dbReference type="Gene3D" id="3.40.50.1820">
    <property type="entry name" value="alpha/beta hydrolase"/>
    <property type="match status" value="1"/>
</dbReference>
<evidence type="ECO:0000256" key="1">
    <source>
        <dbReference type="ARBA" id="ARBA00008645"/>
    </source>
</evidence>
<dbReference type="InterPro" id="IPR000073">
    <property type="entry name" value="AB_hydrolase_1"/>
</dbReference>
<dbReference type="SUPFAM" id="SSF53474">
    <property type="entry name" value="alpha/beta-Hydrolases"/>
    <property type="match status" value="1"/>
</dbReference>
<comment type="caution">
    <text evidence="4">The sequence shown here is derived from an EMBL/GenBank/DDBJ whole genome shotgun (WGS) entry which is preliminary data.</text>
</comment>
<dbReference type="InterPro" id="IPR050266">
    <property type="entry name" value="AB_hydrolase_sf"/>
</dbReference>
<gene>
    <name evidence="4" type="ORF">V3330_04965</name>
</gene>
<proteinExistence type="inferred from homology"/>